<name>A0A1E5DYL1_9VIBR</name>
<feature type="domain" description="DUF1214" evidence="2">
    <location>
        <begin position="365"/>
        <end position="469"/>
    </location>
</feature>
<dbReference type="EMBL" id="AJYK02000114">
    <property type="protein sequence ID" value="OEF22655.1"/>
    <property type="molecule type" value="Genomic_DNA"/>
</dbReference>
<dbReference type="RefSeq" id="WP_017024816.1">
    <property type="nucleotide sequence ID" value="NZ_AJYK02000114.1"/>
</dbReference>
<keyword evidence="5" id="KW-1185">Reference proteome</keyword>
<dbReference type="InterPro" id="IPR037050">
    <property type="entry name" value="DUF1254_sf"/>
</dbReference>
<dbReference type="InterPro" id="IPR037049">
    <property type="entry name" value="DUF1214_C_sf"/>
</dbReference>
<organism evidence="4 5">
    <name type="scientific">Vibrio rumoiensis 1S-45</name>
    <dbReference type="NCBI Taxonomy" id="1188252"/>
    <lineage>
        <taxon>Bacteria</taxon>
        <taxon>Pseudomonadati</taxon>
        <taxon>Pseudomonadota</taxon>
        <taxon>Gammaproteobacteria</taxon>
        <taxon>Vibrionales</taxon>
        <taxon>Vibrionaceae</taxon>
        <taxon>Vibrio</taxon>
    </lineage>
</organism>
<keyword evidence="1" id="KW-0732">Signal</keyword>
<evidence type="ECO:0000313" key="5">
    <source>
        <dbReference type="Proteomes" id="UP000094070"/>
    </source>
</evidence>
<dbReference type="STRING" id="1188252.A1QC_03085"/>
<dbReference type="InterPro" id="IPR010679">
    <property type="entry name" value="DUF1254"/>
</dbReference>
<proteinExistence type="predicted"/>
<dbReference type="Gene3D" id="2.60.40.1610">
    <property type="entry name" value="Domain of unknown function DUF1254"/>
    <property type="match status" value="1"/>
</dbReference>
<evidence type="ECO:0000259" key="3">
    <source>
        <dbReference type="Pfam" id="PF06863"/>
    </source>
</evidence>
<gene>
    <name evidence="4" type="ORF">A1QC_03085</name>
</gene>
<dbReference type="OrthoDB" id="272779at2"/>
<feature type="chain" id="PRO_5009174475" description="Phosphatidylserine decarboxylase" evidence="1">
    <location>
        <begin position="32"/>
        <end position="486"/>
    </location>
</feature>
<evidence type="ECO:0008006" key="6">
    <source>
        <dbReference type="Google" id="ProtNLM"/>
    </source>
</evidence>
<dbReference type="Pfam" id="PF06863">
    <property type="entry name" value="DUF1254"/>
    <property type="match status" value="1"/>
</dbReference>
<reference evidence="4 5" key="1">
    <citation type="journal article" date="2012" name="Science">
        <title>Ecological populations of bacteria act as socially cohesive units of antibiotic production and resistance.</title>
        <authorList>
            <person name="Cordero O.X."/>
            <person name="Wildschutte H."/>
            <person name="Kirkup B."/>
            <person name="Proehl S."/>
            <person name="Ngo L."/>
            <person name="Hussain F."/>
            <person name="Le Roux F."/>
            <person name="Mincer T."/>
            <person name="Polz M.F."/>
        </authorList>
    </citation>
    <scope>NUCLEOTIDE SEQUENCE [LARGE SCALE GENOMIC DNA]</scope>
    <source>
        <strain evidence="4 5">1S-45</strain>
    </source>
</reference>
<dbReference type="PANTHER" id="PTHR36509">
    <property type="entry name" value="BLL3101 PROTEIN"/>
    <property type="match status" value="1"/>
</dbReference>
<comment type="caution">
    <text evidence="4">The sequence shown here is derived from an EMBL/GenBank/DDBJ whole genome shotgun (WGS) entry which is preliminary data.</text>
</comment>
<protein>
    <recommendedName>
        <fullName evidence="6">Phosphatidylserine decarboxylase</fullName>
    </recommendedName>
</protein>
<feature type="domain" description="DUF1254" evidence="3">
    <location>
        <begin position="94"/>
        <end position="213"/>
    </location>
</feature>
<accession>A0A1E5DYL1</accession>
<dbReference type="Gene3D" id="1.10.3360.10">
    <property type="entry name" value="VPA0735-like domain"/>
    <property type="match status" value="1"/>
</dbReference>
<dbReference type="Proteomes" id="UP000094070">
    <property type="component" value="Unassembled WGS sequence"/>
</dbReference>
<dbReference type="AlphaFoldDB" id="A0A1E5DYL1"/>
<evidence type="ECO:0000256" key="1">
    <source>
        <dbReference type="SAM" id="SignalP"/>
    </source>
</evidence>
<evidence type="ECO:0000313" key="4">
    <source>
        <dbReference type="EMBL" id="OEF22655.1"/>
    </source>
</evidence>
<sequence>MTTTRKAKGLVTALSLLALSIGAANMSYAQASTTQIQPTAQSQNLEQQVAYQRAFDATLWAMPALGIDGLRRGLVNLPGSGYNTILAFSKTLVSKHKAITSNSATPYIAAFSDLRDGPVVLVLPPATQKSSLYGQIMDAWQHTIADVGPAGADKGKGGKYLITPPGYDKAIPKGYIHVESNSNHIAILFRSVRMNGATEADAYAYTQTLKMYPFADAANPPKTKFLDGFQYAIDTLPHYNLDTLNDISNIINAEPVKPRDKAMMGMLESIGIVKDQPFNPPEDLKASLEKGVKDANTYMHKMVWEMHNSNLYWPNRHWADVVKPDAKGGFDFETDNALQIDQRAAAWNFFTIYPEKVSATPAVSYLSPVADKDGNPIEAGKLYKLTVPKNMPVRQFWSLTVYDEATWAFITNPEDRTGLGTFDMNNMKLNEDGSVDLYFGPEAPKGLESNWIPTEGKRPYLWLRFYGPNKEFLSKSFVMPDVELVK</sequence>
<evidence type="ECO:0000259" key="2">
    <source>
        <dbReference type="Pfam" id="PF06742"/>
    </source>
</evidence>
<dbReference type="PANTHER" id="PTHR36509:SF3">
    <property type="entry name" value="SIGNAL PEPTIDE PROTEIN"/>
    <property type="match status" value="1"/>
</dbReference>
<dbReference type="eggNOG" id="COG5361">
    <property type="taxonomic scope" value="Bacteria"/>
</dbReference>
<feature type="signal peptide" evidence="1">
    <location>
        <begin position="1"/>
        <end position="31"/>
    </location>
</feature>
<dbReference type="Pfam" id="PF06742">
    <property type="entry name" value="DUF1214"/>
    <property type="match status" value="1"/>
</dbReference>
<dbReference type="Gene3D" id="2.60.120.600">
    <property type="entry name" value="Domain of unknown function DUF1214, C-terminal domain"/>
    <property type="match status" value="1"/>
</dbReference>
<dbReference type="SUPFAM" id="SSF160935">
    <property type="entry name" value="VPA0735-like"/>
    <property type="match status" value="1"/>
</dbReference>
<dbReference type="InterPro" id="IPR010621">
    <property type="entry name" value="DUF1214"/>
</dbReference>